<keyword evidence="2" id="KW-0472">Membrane</keyword>
<feature type="transmembrane region" description="Helical" evidence="2">
    <location>
        <begin position="12"/>
        <end position="35"/>
    </location>
</feature>
<dbReference type="Proteomes" id="UP001164693">
    <property type="component" value="Chromosome"/>
</dbReference>
<evidence type="ECO:0000313" key="4">
    <source>
        <dbReference type="Proteomes" id="UP001164693"/>
    </source>
</evidence>
<reference evidence="3" key="1">
    <citation type="submission" date="2022-05" db="EMBL/GenBank/DDBJ databases">
        <title>Jatrophihabitans sp. SB3-54 whole genome sequence.</title>
        <authorList>
            <person name="Suh M.K."/>
            <person name="Eom M.K."/>
            <person name="Kim J.S."/>
            <person name="Kim H.S."/>
            <person name="Do H.E."/>
            <person name="Shin Y.K."/>
            <person name="Lee J.-S."/>
        </authorList>
    </citation>
    <scope>NUCLEOTIDE SEQUENCE</scope>
    <source>
        <strain evidence="3">SB3-54</strain>
    </source>
</reference>
<dbReference type="EMBL" id="CP097463">
    <property type="protein sequence ID" value="WAX55930.1"/>
    <property type="molecule type" value="Genomic_DNA"/>
</dbReference>
<gene>
    <name evidence="3" type="ORF">M6B22_15480</name>
</gene>
<feature type="compositionally biased region" description="Polar residues" evidence="1">
    <location>
        <begin position="101"/>
        <end position="110"/>
    </location>
</feature>
<keyword evidence="2" id="KW-0812">Transmembrane</keyword>
<dbReference type="InterPro" id="IPR025329">
    <property type="entry name" value="DUF4235"/>
</dbReference>
<keyword evidence="2" id="KW-1133">Transmembrane helix</keyword>
<name>A0ABY7JTP3_9ACTN</name>
<accession>A0ABY7JTP3</accession>
<organism evidence="3 4">
    <name type="scientific">Jatrophihabitans cynanchi</name>
    <dbReference type="NCBI Taxonomy" id="2944128"/>
    <lineage>
        <taxon>Bacteria</taxon>
        <taxon>Bacillati</taxon>
        <taxon>Actinomycetota</taxon>
        <taxon>Actinomycetes</taxon>
        <taxon>Jatrophihabitantales</taxon>
        <taxon>Jatrophihabitantaceae</taxon>
        <taxon>Jatrophihabitans</taxon>
    </lineage>
</organism>
<evidence type="ECO:0000256" key="2">
    <source>
        <dbReference type="SAM" id="Phobius"/>
    </source>
</evidence>
<evidence type="ECO:0000256" key="1">
    <source>
        <dbReference type="SAM" id="MobiDB-lite"/>
    </source>
</evidence>
<feature type="transmembrane region" description="Helical" evidence="2">
    <location>
        <begin position="55"/>
        <end position="73"/>
    </location>
</feature>
<dbReference type="RefSeq" id="WP_269442455.1">
    <property type="nucleotide sequence ID" value="NZ_CP097463.1"/>
</dbReference>
<dbReference type="Pfam" id="PF14019">
    <property type="entry name" value="DUF4235"/>
    <property type="match status" value="1"/>
</dbReference>
<feature type="region of interest" description="Disordered" evidence="1">
    <location>
        <begin position="85"/>
        <end position="110"/>
    </location>
</feature>
<protein>
    <submittedName>
        <fullName evidence="3">DUF4235 domain-containing protein</fullName>
    </submittedName>
</protein>
<sequence length="110" mass="11633">MAQVVGKIGMKVLTIAVGVPVGIATRKAVARLWVAFRPEQPAHTVKDREARWADVMGYAALAGAGGVAAKLLTRKGAETTYRKLLGVEPPAAGPTREQKRLQQATENAAT</sequence>
<keyword evidence="4" id="KW-1185">Reference proteome</keyword>
<evidence type="ECO:0000313" key="3">
    <source>
        <dbReference type="EMBL" id="WAX55930.1"/>
    </source>
</evidence>
<proteinExistence type="predicted"/>